<organism evidence="5 6">
    <name type="scientific">Pirellulimonas nuda</name>
    <dbReference type="NCBI Taxonomy" id="2528009"/>
    <lineage>
        <taxon>Bacteria</taxon>
        <taxon>Pseudomonadati</taxon>
        <taxon>Planctomycetota</taxon>
        <taxon>Planctomycetia</taxon>
        <taxon>Pirellulales</taxon>
        <taxon>Lacipirellulaceae</taxon>
        <taxon>Pirellulimonas</taxon>
    </lineage>
</organism>
<keyword evidence="3" id="KW-0238">DNA-binding</keyword>
<accession>A0A518D753</accession>
<comment type="similarity">
    <text evidence="1">Belongs to the BlaI transcriptional regulatory family.</text>
</comment>
<dbReference type="GO" id="GO:0045892">
    <property type="term" value="P:negative regulation of DNA-templated transcription"/>
    <property type="evidence" value="ECO:0007669"/>
    <property type="project" value="InterPro"/>
</dbReference>
<dbReference type="KEGG" id="pnd:Pla175_06270"/>
<gene>
    <name evidence="5" type="ORF">Pla175_06270</name>
</gene>
<dbReference type="EMBL" id="CP036291">
    <property type="protein sequence ID" value="QDU87269.1"/>
    <property type="molecule type" value="Genomic_DNA"/>
</dbReference>
<dbReference type="InterPro" id="IPR036388">
    <property type="entry name" value="WH-like_DNA-bd_sf"/>
</dbReference>
<protein>
    <submittedName>
        <fullName evidence="5">Penicillinase repressor</fullName>
    </submittedName>
</protein>
<dbReference type="InterPro" id="IPR005650">
    <property type="entry name" value="BlaI_family"/>
</dbReference>
<evidence type="ECO:0000313" key="5">
    <source>
        <dbReference type="EMBL" id="QDU87269.1"/>
    </source>
</evidence>
<evidence type="ECO:0000313" key="6">
    <source>
        <dbReference type="Proteomes" id="UP000317429"/>
    </source>
</evidence>
<keyword evidence="4" id="KW-0804">Transcription</keyword>
<dbReference type="OrthoDB" id="280196at2"/>
<dbReference type="Proteomes" id="UP000317429">
    <property type="component" value="Chromosome"/>
</dbReference>
<name>A0A518D753_9BACT</name>
<evidence type="ECO:0000256" key="3">
    <source>
        <dbReference type="ARBA" id="ARBA00023125"/>
    </source>
</evidence>
<dbReference type="Pfam" id="PF03965">
    <property type="entry name" value="Penicillinase_R"/>
    <property type="match status" value="1"/>
</dbReference>
<evidence type="ECO:0000256" key="4">
    <source>
        <dbReference type="ARBA" id="ARBA00023163"/>
    </source>
</evidence>
<dbReference type="InterPro" id="IPR036390">
    <property type="entry name" value="WH_DNA-bd_sf"/>
</dbReference>
<dbReference type="AlphaFoldDB" id="A0A518D753"/>
<dbReference type="Gene3D" id="1.10.10.10">
    <property type="entry name" value="Winged helix-like DNA-binding domain superfamily/Winged helix DNA-binding domain"/>
    <property type="match status" value="1"/>
</dbReference>
<evidence type="ECO:0000256" key="2">
    <source>
        <dbReference type="ARBA" id="ARBA00023015"/>
    </source>
</evidence>
<dbReference type="RefSeq" id="WP_145281241.1">
    <property type="nucleotide sequence ID" value="NZ_CP036291.1"/>
</dbReference>
<keyword evidence="6" id="KW-1185">Reference proteome</keyword>
<keyword evidence="2" id="KW-0805">Transcription regulation</keyword>
<dbReference type="SUPFAM" id="SSF46785">
    <property type="entry name" value="Winged helix' DNA-binding domain"/>
    <property type="match status" value="1"/>
</dbReference>
<proteinExistence type="inferred from homology"/>
<evidence type="ECO:0000256" key="1">
    <source>
        <dbReference type="ARBA" id="ARBA00011046"/>
    </source>
</evidence>
<dbReference type="Gene3D" id="1.10.4040.10">
    <property type="entry name" value="Penicillinase repressor domain"/>
    <property type="match status" value="1"/>
</dbReference>
<sequence length="135" mass="14173">MPRPPNPHPTDGELEILRVLWQGPQSLSAICEALRDEHASSRDRAPSTVATMLKVMAGKGLAARVGAGRGAMWRAKVSRRSATRGLVAKLVDGVFDGSASGLMAYLVETGGLDAKQLAELKKAVVAQTAPDGRGD</sequence>
<reference evidence="5 6" key="1">
    <citation type="submission" date="2019-02" db="EMBL/GenBank/DDBJ databases">
        <title>Deep-cultivation of Planctomycetes and their phenomic and genomic characterization uncovers novel biology.</title>
        <authorList>
            <person name="Wiegand S."/>
            <person name="Jogler M."/>
            <person name="Boedeker C."/>
            <person name="Pinto D."/>
            <person name="Vollmers J."/>
            <person name="Rivas-Marin E."/>
            <person name="Kohn T."/>
            <person name="Peeters S.H."/>
            <person name="Heuer A."/>
            <person name="Rast P."/>
            <person name="Oberbeckmann S."/>
            <person name="Bunk B."/>
            <person name="Jeske O."/>
            <person name="Meyerdierks A."/>
            <person name="Storesund J.E."/>
            <person name="Kallscheuer N."/>
            <person name="Luecker S."/>
            <person name="Lage O.M."/>
            <person name="Pohl T."/>
            <person name="Merkel B.J."/>
            <person name="Hornburger P."/>
            <person name="Mueller R.-W."/>
            <person name="Bruemmer F."/>
            <person name="Labrenz M."/>
            <person name="Spormann A.M."/>
            <person name="Op den Camp H."/>
            <person name="Overmann J."/>
            <person name="Amann R."/>
            <person name="Jetten M.S.M."/>
            <person name="Mascher T."/>
            <person name="Medema M.H."/>
            <person name="Devos D.P."/>
            <person name="Kaster A.-K."/>
            <person name="Ovreas L."/>
            <person name="Rohde M."/>
            <person name="Galperin M.Y."/>
            <person name="Jogler C."/>
        </authorList>
    </citation>
    <scope>NUCLEOTIDE SEQUENCE [LARGE SCALE GENOMIC DNA]</scope>
    <source>
        <strain evidence="5 6">Pla175</strain>
    </source>
</reference>
<dbReference type="GO" id="GO:0003677">
    <property type="term" value="F:DNA binding"/>
    <property type="evidence" value="ECO:0007669"/>
    <property type="project" value="UniProtKB-KW"/>
</dbReference>